<reference evidence="1 2" key="2">
    <citation type="submission" date="2019-09" db="EMBL/GenBank/DDBJ databases">
        <authorList>
            <person name="Jin C."/>
        </authorList>
    </citation>
    <scope>NUCLEOTIDE SEQUENCE [LARGE SCALE GENOMIC DNA]</scope>
    <source>
        <strain evidence="1 2">BN140078</strain>
    </source>
</reference>
<organism evidence="1 2">
    <name type="scientific">Chitinophaga agrisoli</name>
    <dbReference type="NCBI Taxonomy" id="2607653"/>
    <lineage>
        <taxon>Bacteria</taxon>
        <taxon>Pseudomonadati</taxon>
        <taxon>Bacteroidota</taxon>
        <taxon>Chitinophagia</taxon>
        <taxon>Chitinophagales</taxon>
        <taxon>Chitinophagaceae</taxon>
        <taxon>Chitinophaga</taxon>
    </lineage>
</organism>
<dbReference type="Proteomes" id="UP000324611">
    <property type="component" value="Unassembled WGS sequence"/>
</dbReference>
<comment type="caution">
    <text evidence="1">The sequence shown here is derived from an EMBL/GenBank/DDBJ whole genome shotgun (WGS) entry which is preliminary data.</text>
</comment>
<name>A0A5B2VSK6_9BACT</name>
<reference evidence="1 2" key="1">
    <citation type="submission" date="2019-09" db="EMBL/GenBank/DDBJ databases">
        <title>Chitinophaga ginsengihumi sp. nov., isolated from soil of ginseng rhizosphere.</title>
        <authorList>
            <person name="Lee J."/>
        </authorList>
    </citation>
    <scope>NUCLEOTIDE SEQUENCE [LARGE SCALE GENOMIC DNA]</scope>
    <source>
        <strain evidence="1 2">BN140078</strain>
    </source>
</reference>
<evidence type="ECO:0000313" key="2">
    <source>
        <dbReference type="Proteomes" id="UP000324611"/>
    </source>
</evidence>
<keyword evidence="2" id="KW-1185">Reference proteome</keyword>
<dbReference type="RefSeq" id="WP_149837636.1">
    <property type="nucleotide sequence ID" value="NZ_VUOC01000002.1"/>
</dbReference>
<evidence type="ECO:0008006" key="3">
    <source>
        <dbReference type="Google" id="ProtNLM"/>
    </source>
</evidence>
<accession>A0A5B2VSK6</accession>
<dbReference type="EMBL" id="VUOC01000002">
    <property type="protein sequence ID" value="KAA2242763.1"/>
    <property type="molecule type" value="Genomic_DNA"/>
</dbReference>
<evidence type="ECO:0000313" key="1">
    <source>
        <dbReference type="EMBL" id="KAA2242763.1"/>
    </source>
</evidence>
<protein>
    <recommendedName>
        <fullName evidence="3">BON domain-containing protein</fullName>
    </recommendedName>
</protein>
<proteinExistence type="predicted"/>
<dbReference type="AlphaFoldDB" id="A0A5B2VSK6"/>
<gene>
    <name evidence="1" type="ORF">F0L74_09555</name>
</gene>
<sequence length="84" mass="9425">MQTDANKELQEKIRLSREAFEIAQNVSERLNERFKIADLGVAANAQKVLVVSGRIDSESLKTEVMNFLSTMMPGWQLNVELGVS</sequence>